<dbReference type="InterPro" id="IPR029069">
    <property type="entry name" value="HotDog_dom_sf"/>
</dbReference>
<accession>A0A4D4LE85</accession>
<dbReference type="AlphaFoldDB" id="A0A4D4LE85"/>
<evidence type="ECO:0000313" key="1">
    <source>
        <dbReference type="EMBL" id="GDY59901.1"/>
    </source>
</evidence>
<evidence type="ECO:0008006" key="3">
    <source>
        <dbReference type="Google" id="ProtNLM"/>
    </source>
</evidence>
<dbReference type="EMBL" id="BJHW01000002">
    <property type="protein sequence ID" value="GDY59901.1"/>
    <property type="molecule type" value="Genomic_DNA"/>
</dbReference>
<comment type="caution">
    <text evidence="1">The sequence shown here is derived from an EMBL/GenBank/DDBJ whole genome shotgun (WGS) entry which is preliminary data.</text>
</comment>
<name>A0A4D4LE85_STRVO</name>
<reference evidence="1 2" key="1">
    <citation type="journal article" date="2020" name="Int. J. Syst. Evol. Microbiol.">
        <title>Reclassification of Streptomyces castelarensis and Streptomyces sporoclivatus as later heterotypic synonyms of Streptomyces antimycoticus.</title>
        <authorList>
            <person name="Komaki H."/>
            <person name="Tamura T."/>
        </authorList>
    </citation>
    <scope>NUCLEOTIDE SEQUENCE [LARGE SCALE GENOMIC DNA]</scope>
    <source>
        <strain evidence="1 2">NBRC 13459</strain>
    </source>
</reference>
<proteinExistence type="predicted"/>
<evidence type="ECO:0000313" key="2">
    <source>
        <dbReference type="Proteomes" id="UP000301309"/>
    </source>
</evidence>
<gene>
    <name evidence="1" type="ORF">SVIO_105240</name>
</gene>
<keyword evidence="2" id="KW-1185">Reference proteome</keyword>
<sequence>MNRPPSPEGVDGTGGFARVVHRSRVEWSDTDASGHHHNTATVRFVEAAEEALATAATATVRLPGCAVCCPAPRPSRA</sequence>
<organism evidence="1 2">
    <name type="scientific">Streptomyces violaceusniger</name>
    <dbReference type="NCBI Taxonomy" id="68280"/>
    <lineage>
        <taxon>Bacteria</taxon>
        <taxon>Bacillati</taxon>
        <taxon>Actinomycetota</taxon>
        <taxon>Actinomycetes</taxon>
        <taxon>Kitasatosporales</taxon>
        <taxon>Streptomycetaceae</taxon>
        <taxon>Streptomyces</taxon>
        <taxon>Streptomyces violaceusniger group</taxon>
    </lineage>
</organism>
<protein>
    <recommendedName>
        <fullName evidence="3">Thioesterase domain-containing protein</fullName>
    </recommendedName>
</protein>
<dbReference type="SUPFAM" id="SSF54637">
    <property type="entry name" value="Thioesterase/thiol ester dehydrase-isomerase"/>
    <property type="match status" value="1"/>
</dbReference>
<dbReference type="Gene3D" id="3.10.129.10">
    <property type="entry name" value="Hotdog Thioesterase"/>
    <property type="match status" value="1"/>
</dbReference>
<dbReference type="Proteomes" id="UP000301309">
    <property type="component" value="Unassembled WGS sequence"/>
</dbReference>